<dbReference type="OrthoDB" id="2688797at2759"/>
<reference evidence="1 2" key="1">
    <citation type="submission" date="2014-04" db="EMBL/GenBank/DDBJ databases">
        <authorList>
            <consortium name="DOE Joint Genome Institute"/>
            <person name="Kuo A."/>
            <person name="Ruytinx J."/>
            <person name="Rineau F."/>
            <person name="Colpaert J."/>
            <person name="Kohler A."/>
            <person name="Nagy L.G."/>
            <person name="Floudas D."/>
            <person name="Copeland A."/>
            <person name="Barry K.W."/>
            <person name="Cichocki N."/>
            <person name="Veneault-Fourrey C."/>
            <person name="LaButti K."/>
            <person name="Lindquist E.A."/>
            <person name="Lipzen A."/>
            <person name="Lundell T."/>
            <person name="Morin E."/>
            <person name="Murat C."/>
            <person name="Sun H."/>
            <person name="Tunlid A."/>
            <person name="Henrissat B."/>
            <person name="Grigoriev I.V."/>
            <person name="Hibbett D.S."/>
            <person name="Martin F."/>
            <person name="Nordberg H.P."/>
            <person name="Cantor M.N."/>
            <person name="Hua S.X."/>
        </authorList>
    </citation>
    <scope>NUCLEOTIDE SEQUENCE [LARGE SCALE GENOMIC DNA]</scope>
    <source>
        <strain evidence="1 2">UH-Slu-Lm8-n1</strain>
    </source>
</reference>
<dbReference type="HOGENOM" id="CLU_1846429_0_0_1"/>
<name>A0A0D0A1G7_9AGAM</name>
<protein>
    <submittedName>
        <fullName evidence="1">Uncharacterized protein</fullName>
    </submittedName>
</protein>
<gene>
    <name evidence="1" type="ORF">CY34DRAFT_109844</name>
</gene>
<organism evidence="1 2">
    <name type="scientific">Suillus luteus UH-Slu-Lm8-n1</name>
    <dbReference type="NCBI Taxonomy" id="930992"/>
    <lineage>
        <taxon>Eukaryota</taxon>
        <taxon>Fungi</taxon>
        <taxon>Dikarya</taxon>
        <taxon>Basidiomycota</taxon>
        <taxon>Agaricomycotina</taxon>
        <taxon>Agaricomycetes</taxon>
        <taxon>Agaricomycetidae</taxon>
        <taxon>Boletales</taxon>
        <taxon>Suillineae</taxon>
        <taxon>Suillaceae</taxon>
        <taxon>Suillus</taxon>
    </lineage>
</organism>
<reference evidence="2" key="2">
    <citation type="submission" date="2015-01" db="EMBL/GenBank/DDBJ databases">
        <title>Evolutionary Origins and Diversification of the Mycorrhizal Mutualists.</title>
        <authorList>
            <consortium name="DOE Joint Genome Institute"/>
            <consortium name="Mycorrhizal Genomics Consortium"/>
            <person name="Kohler A."/>
            <person name="Kuo A."/>
            <person name="Nagy L.G."/>
            <person name="Floudas D."/>
            <person name="Copeland A."/>
            <person name="Barry K.W."/>
            <person name="Cichocki N."/>
            <person name="Veneault-Fourrey C."/>
            <person name="LaButti K."/>
            <person name="Lindquist E.A."/>
            <person name="Lipzen A."/>
            <person name="Lundell T."/>
            <person name="Morin E."/>
            <person name="Murat C."/>
            <person name="Riley R."/>
            <person name="Ohm R."/>
            <person name="Sun H."/>
            <person name="Tunlid A."/>
            <person name="Henrissat B."/>
            <person name="Grigoriev I.V."/>
            <person name="Hibbett D.S."/>
            <person name="Martin F."/>
        </authorList>
    </citation>
    <scope>NUCLEOTIDE SEQUENCE [LARGE SCALE GENOMIC DNA]</scope>
    <source>
        <strain evidence="2">UH-Slu-Lm8-n1</strain>
    </source>
</reference>
<accession>A0A0D0A1G7</accession>
<proteinExistence type="predicted"/>
<dbReference type="AlphaFoldDB" id="A0A0D0A1G7"/>
<sequence length="139" mass="16708">MLPDKNLCKAIRIYYLWFLEDDEDQDDKEKIIQRCPKLTFAFKSEFSPFDVTQKLFKEENREYDKKHHDTSDLSLVADKWNQKGSHSDTKDRYCSHHQKKIIEDFIKMLGILSEEGGENFYSVFKRKQEMSRRVSRLTC</sequence>
<dbReference type="Proteomes" id="UP000054485">
    <property type="component" value="Unassembled WGS sequence"/>
</dbReference>
<keyword evidence="2" id="KW-1185">Reference proteome</keyword>
<evidence type="ECO:0000313" key="2">
    <source>
        <dbReference type="Proteomes" id="UP000054485"/>
    </source>
</evidence>
<dbReference type="EMBL" id="KN835609">
    <property type="protein sequence ID" value="KIK35581.1"/>
    <property type="molecule type" value="Genomic_DNA"/>
</dbReference>
<evidence type="ECO:0000313" key="1">
    <source>
        <dbReference type="EMBL" id="KIK35581.1"/>
    </source>
</evidence>
<dbReference type="InParanoid" id="A0A0D0A1G7"/>